<feature type="non-terminal residue" evidence="1">
    <location>
        <position position="1"/>
    </location>
</feature>
<comment type="caution">
    <text evidence="1">The sequence shown here is derived from an EMBL/GenBank/DDBJ whole genome shotgun (WGS) entry which is preliminary data.</text>
</comment>
<gene>
    <name evidence="1" type="ORF">PENTCL1PPCAC_10997</name>
</gene>
<evidence type="ECO:0000313" key="1">
    <source>
        <dbReference type="EMBL" id="GMS88822.1"/>
    </source>
</evidence>
<proteinExistence type="predicted"/>
<sequence>DEDVVMEETVEKGDGNGRMAKVLEEAEDTVMGGLDEPGYREDEEVEIEREKKKERIHSRPFYHEFTPEGDDDLCVVA</sequence>
<dbReference type="Proteomes" id="UP001432027">
    <property type="component" value="Unassembled WGS sequence"/>
</dbReference>
<evidence type="ECO:0000313" key="2">
    <source>
        <dbReference type="Proteomes" id="UP001432027"/>
    </source>
</evidence>
<keyword evidence="2" id="KW-1185">Reference proteome</keyword>
<organism evidence="1 2">
    <name type="scientific">Pristionchus entomophagus</name>
    <dbReference type="NCBI Taxonomy" id="358040"/>
    <lineage>
        <taxon>Eukaryota</taxon>
        <taxon>Metazoa</taxon>
        <taxon>Ecdysozoa</taxon>
        <taxon>Nematoda</taxon>
        <taxon>Chromadorea</taxon>
        <taxon>Rhabditida</taxon>
        <taxon>Rhabditina</taxon>
        <taxon>Diplogasteromorpha</taxon>
        <taxon>Diplogasteroidea</taxon>
        <taxon>Neodiplogasteridae</taxon>
        <taxon>Pristionchus</taxon>
    </lineage>
</organism>
<feature type="non-terminal residue" evidence="1">
    <location>
        <position position="77"/>
    </location>
</feature>
<name>A0AAV5T1G2_9BILA</name>
<reference evidence="1" key="1">
    <citation type="submission" date="2023-10" db="EMBL/GenBank/DDBJ databases">
        <title>Genome assembly of Pristionchus species.</title>
        <authorList>
            <person name="Yoshida K."/>
            <person name="Sommer R.J."/>
        </authorList>
    </citation>
    <scope>NUCLEOTIDE SEQUENCE</scope>
    <source>
        <strain evidence="1">RS0144</strain>
    </source>
</reference>
<dbReference type="AlphaFoldDB" id="A0AAV5T1G2"/>
<dbReference type="EMBL" id="BTSX01000003">
    <property type="protein sequence ID" value="GMS88822.1"/>
    <property type="molecule type" value="Genomic_DNA"/>
</dbReference>
<protein>
    <submittedName>
        <fullName evidence="1">Uncharacterized protein</fullName>
    </submittedName>
</protein>
<accession>A0AAV5T1G2</accession>